<proteinExistence type="predicted"/>
<evidence type="ECO:0000313" key="3">
    <source>
        <dbReference type="Proteomes" id="UP000601435"/>
    </source>
</evidence>
<name>A0A812YGD7_9DINO</name>
<feature type="region of interest" description="Disordered" evidence="1">
    <location>
        <begin position="459"/>
        <end position="539"/>
    </location>
</feature>
<sequence length="539" mass="58819">MISYRVPGCVFKGPHSLRPPPAVEPQADFEDFGAVFDKVCKCVGWNTCRGCSWGMSDEERGLWMEDWDASLQGAKRAAESSAAKPLVRTLLEAFRSQASVDGIATAEAMAYLLDVAILIGDAELARCCAKHCTRLPLRRWRGEELVRIVRDLPVWIFGDDFSLRFEIQEKDVLIAALAAGLELAHLNTGRCIGAEETVMSLAEAIVLSADAELWCRVEGLLQLGPWPAHEVYNRTAEFLLDRSGGQVRLSSERLHRAERAGLALSSFQAWVPVVCRACGEDVLHPKVSLLDLAILLGQSDCARLCGPMDIEATEWKLSASLEAMLVWGKTVCSSCEAYTLYGFPDAWAESIASLPERQAAAAEALRTALQASRRKAASSAGFGLFQAMRSWARGKLVPMALVNMVLTFAAERPSLLQALQKREGELPPLGHWWAESEHRAQPVVEDTETHARIESLGVEEWQPAGTAASSSNDMQAQPDGTSEKQTGSDQDTTNDLLTALRNSKSDNPPFSGDGIPMISRGVHESGGFYREDAACTLKS</sequence>
<evidence type="ECO:0000256" key="1">
    <source>
        <dbReference type="SAM" id="MobiDB-lite"/>
    </source>
</evidence>
<dbReference type="OrthoDB" id="428097at2759"/>
<evidence type="ECO:0000313" key="2">
    <source>
        <dbReference type="EMBL" id="CAE7779653.1"/>
    </source>
</evidence>
<dbReference type="Proteomes" id="UP000601435">
    <property type="component" value="Unassembled WGS sequence"/>
</dbReference>
<organism evidence="2 3">
    <name type="scientific">Symbiodinium necroappetens</name>
    <dbReference type="NCBI Taxonomy" id="1628268"/>
    <lineage>
        <taxon>Eukaryota</taxon>
        <taxon>Sar</taxon>
        <taxon>Alveolata</taxon>
        <taxon>Dinophyceae</taxon>
        <taxon>Suessiales</taxon>
        <taxon>Symbiodiniaceae</taxon>
        <taxon>Symbiodinium</taxon>
    </lineage>
</organism>
<feature type="compositionally biased region" description="Polar residues" evidence="1">
    <location>
        <begin position="467"/>
        <end position="508"/>
    </location>
</feature>
<reference evidence="2" key="1">
    <citation type="submission" date="2021-02" db="EMBL/GenBank/DDBJ databases">
        <authorList>
            <person name="Dougan E. K."/>
            <person name="Rhodes N."/>
            <person name="Thang M."/>
            <person name="Chan C."/>
        </authorList>
    </citation>
    <scope>NUCLEOTIDE SEQUENCE</scope>
</reference>
<dbReference type="EMBL" id="CAJNJA010041972">
    <property type="protein sequence ID" value="CAE7779653.1"/>
    <property type="molecule type" value="Genomic_DNA"/>
</dbReference>
<accession>A0A812YGD7</accession>
<keyword evidence="3" id="KW-1185">Reference proteome</keyword>
<comment type="caution">
    <text evidence="2">The sequence shown here is derived from an EMBL/GenBank/DDBJ whole genome shotgun (WGS) entry which is preliminary data.</text>
</comment>
<dbReference type="AlphaFoldDB" id="A0A812YGD7"/>
<protein>
    <submittedName>
        <fullName evidence="2">Uncharacterized protein</fullName>
    </submittedName>
</protein>
<gene>
    <name evidence="2" type="ORF">SNEC2469_LOCUS22836</name>
</gene>